<keyword evidence="4 5" id="KW-0949">S-adenosyl-L-methionine</keyword>
<dbReference type="PANTHER" id="PTHR42786">
    <property type="entry name" value="TRNA/RRNA METHYLTRANSFERASE"/>
    <property type="match status" value="1"/>
</dbReference>
<comment type="similarity">
    <text evidence="1">Belongs to the class IV-like SAM-binding methyltransferase superfamily. RNA methyltransferase TrmH family.</text>
</comment>
<organism evidence="8 9">
    <name type="scientific">Ectorhizobium quercum</name>
    <dbReference type="NCBI Taxonomy" id="2965071"/>
    <lineage>
        <taxon>Bacteria</taxon>
        <taxon>Pseudomonadati</taxon>
        <taxon>Pseudomonadota</taxon>
        <taxon>Alphaproteobacteria</taxon>
        <taxon>Hyphomicrobiales</taxon>
        <taxon>Rhizobiaceae</taxon>
        <taxon>Ectorhizobium</taxon>
    </lineage>
</organism>
<comment type="subunit">
    <text evidence="5">Homodimer.</text>
</comment>
<dbReference type="Proteomes" id="UP001208771">
    <property type="component" value="Unassembled WGS sequence"/>
</dbReference>
<dbReference type="EMBL" id="JANFPI010000003">
    <property type="protein sequence ID" value="MCX8997837.1"/>
    <property type="molecule type" value="Genomic_DNA"/>
</dbReference>
<dbReference type="NCBIfam" id="TIGR00050">
    <property type="entry name" value="rRNA_methyl_1"/>
    <property type="match status" value="1"/>
</dbReference>
<accession>A0AAE3SV64</accession>
<reference evidence="8" key="1">
    <citation type="submission" date="2022-07" db="EMBL/GenBank/DDBJ databases">
        <title>Ectorhizobium quercum gen.nov., sp. nov.</title>
        <authorList>
            <person name="Ma T."/>
            <person name="Li Y."/>
        </authorList>
    </citation>
    <scope>NUCLEOTIDE SEQUENCE</scope>
    <source>
        <strain evidence="8">BDR2-2</strain>
    </source>
</reference>
<keyword evidence="5" id="KW-0963">Cytoplasm</keyword>
<name>A0AAE3SV64_9HYPH</name>
<dbReference type="Gene3D" id="1.10.8.590">
    <property type="match status" value="1"/>
</dbReference>
<comment type="catalytic activity">
    <reaction evidence="5">
        <text>uridine(32) in tRNA + S-adenosyl-L-methionine = 2'-O-methyluridine(32) in tRNA + S-adenosyl-L-homocysteine + H(+)</text>
        <dbReference type="Rhea" id="RHEA:42936"/>
        <dbReference type="Rhea" id="RHEA-COMP:10107"/>
        <dbReference type="Rhea" id="RHEA-COMP:10290"/>
        <dbReference type="ChEBI" id="CHEBI:15378"/>
        <dbReference type="ChEBI" id="CHEBI:57856"/>
        <dbReference type="ChEBI" id="CHEBI:59789"/>
        <dbReference type="ChEBI" id="CHEBI:65315"/>
        <dbReference type="ChEBI" id="CHEBI:74478"/>
        <dbReference type="EC" id="2.1.1.200"/>
    </reaction>
</comment>
<gene>
    <name evidence="5" type="primary">trmJ</name>
    <name evidence="8" type="ORF">NOF55_12065</name>
</gene>
<evidence type="ECO:0000313" key="9">
    <source>
        <dbReference type="Proteomes" id="UP001208771"/>
    </source>
</evidence>
<comment type="catalytic activity">
    <reaction evidence="5">
        <text>cytidine(32) in tRNA + S-adenosyl-L-methionine = 2'-O-methylcytidine(32) in tRNA + S-adenosyl-L-homocysteine + H(+)</text>
        <dbReference type="Rhea" id="RHEA:42932"/>
        <dbReference type="Rhea" id="RHEA-COMP:10288"/>
        <dbReference type="Rhea" id="RHEA-COMP:10289"/>
        <dbReference type="ChEBI" id="CHEBI:15378"/>
        <dbReference type="ChEBI" id="CHEBI:57856"/>
        <dbReference type="ChEBI" id="CHEBI:59789"/>
        <dbReference type="ChEBI" id="CHEBI:74495"/>
        <dbReference type="ChEBI" id="CHEBI:82748"/>
        <dbReference type="EC" id="2.1.1.200"/>
    </reaction>
</comment>
<protein>
    <recommendedName>
        <fullName evidence="5">tRNA (cytidine/uridine-2'-O-)-methyltransferase TrmJ</fullName>
        <ecNumber evidence="5">2.1.1.200</ecNumber>
    </recommendedName>
    <alternativeName>
        <fullName evidence="5">tRNA (cytidine(32)/uridine(32)-2'-O)-methyltransferase</fullName>
    </alternativeName>
    <alternativeName>
        <fullName evidence="5">tRNA Cm32/Um32 methyltransferase</fullName>
    </alternativeName>
</protein>
<evidence type="ECO:0000256" key="5">
    <source>
        <dbReference type="RuleBase" id="RU362024"/>
    </source>
</evidence>
<dbReference type="GO" id="GO:0160206">
    <property type="term" value="F:tRNA (cytidine(32)/uridine(32)-2'-O)-methyltransferase activity"/>
    <property type="evidence" value="ECO:0007669"/>
    <property type="project" value="UniProtKB-EC"/>
</dbReference>
<dbReference type="GO" id="GO:0003723">
    <property type="term" value="F:RNA binding"/>
    <property type="evidence" value="ECO:0007669"/>
    <property type="project" value="InterPro"/>
</dbReference>
<dbReference type="InterPro" id="IPR001537">
    <property type="entry name" value="SpoU_MeTrfase"/>
</dbReference>
<keyword evidence="9" id="KW-1185">Reference proteome</keyword>
<dbReference type="PIRSF" id="PIRSF004808">
    <property type="entry name" value="LasT"/>
    <property type="match status" value="1"/>
</dbReference>
<dbReference type="InterPro" id="IPR029026">
    <property type="entry name" value="tRNA_m1G_MTases_N"/>
</dbReference>
<feature type="domain" description="tRNA/rRNA methyltransferase SpoU type" evidence="7">
    <location>
        <begin position="16"/>
        <end position="166"/>
    </location>
</feature>
<evidence type="ECO:0000259" key="7">
    <source>
        <dbReference type="Pfam" id="PF00588"/>
    </source>
</evidence>
<dbReference type="Gene3D" id="3.40.1280.10">
    <property type="match status" value="1"/>
</dbReference>
<proteinExistence type="inferred from homology"/>
<evidence type="ECO:0000256" key="2">
    <source>
        <dbReference type="ARBA" id="ARBA00022603"/>
    </source>
</evidence>
<comment type="caution">
    <text evidence="8">The sequence shown here is derived from an EMBL/GenBank/DDBJ whole genome shotgun (WGS) entry which is preliminary data.</text>
</comment>
<dbReference type="EC" id="2.1.1.200" evidence="5"/>
<sequence>MAGTNSELELIREGPVIVLVEPQLGENIGMVARAMANFGLAELRLVNPRDGWPSEKARAAASKADHVVDAARVFATLEEAIADLNFVYATTARLRDGFKRVASPVEATLALRARFRAGEATGILFGRERWGLSNEEVALADEIVTFPVNPAFASLNIAQAVLLMSYEWMKSGMEDVNATPFQAMEQTPATKEQLFGMVDQLEEALDARGYFRPAGKKPKMMDNLRAVLSRPSFSEQEISVLRGVISSLDRFSRKNPRGKASPVPGAPIEDSEHDGGNGSGVGKD</sequence>
<dbReference type="InterPro" id="IPR029028">
    <property type="entry name" value="Alpha/beta_knot_MTases"/>
</dbReference>
<evidence type="ECO:0000313" key="8">
    <source>
        <dbReference type="EMBL" id="MCX8997837.1"/>
    </source>
</evidence>
<evidence type="ECO:0000256" key="4">
    <source>
        <dbReference type="ARBA" id="ARBA00022691"/>
    </source>
</evidence>
<dbReference type="PANTHER" id="PTHR42786:SF7">
    <property type="entry name" value="TRNA_RRNA METHYLTRANSFERASE SPOU TYPE DOMAIN-CONTAINING PROTEIN"/>
    <property type="match status" value="1"/>
</dbReference>
<dbReference type="RefSeq" id="WP_306411608.1">
    <property type="nucleotide sequence ID" value="NZ_JANFPI010000003.1"/>
</dbReference>
<dbReference type="InterPro" id="IPR004384">
    <property type="entry name" value="RNA_MeTrfase_TrmJ/LasT"/>
</dbReference>
<dbReference type="CDD" id="cd18093">
    <property type="entry name" value="SpoU-like_TrmJ"/>
    <property type="match status" value="1"/>
</dbReference>
<dbReference type="GO" id="GO:0002128">
    <property type="term" value="P:tRNA nucleoside ribose methylation"/>
    <property type="evidence" value="ECO:0007669"/>
    <property type="project" value="TreeGrafter"/>
</dbReference>
<evidence type="ECO:0000256" key="1">
    <source>
        <dbReference type="ARBA" id="ARBA00007228"/>
    </source>
</evidence>
<evidence type="ECO:0000256" key="6">
    <source>
        <dbReference type="SAM" id="MobiDB-lite"/>
    </source>
</evidence>
<dbReference type="GO" id="GO:0005829">
    <property type="term" value="C:cytosol"/>
    <property type="evidence" value="ECO:0007669"/>
    <property type="project" value="TreeGrafter"/>
</dbReference>
<keyword evidence="5" id="KW-0819">tRNA processing</keyword>
<keyword evidence="2 5" id="KW-0489">Methyltransferase</keyword>
<feature type="region of interest" description="Disordered" evidence="6">
    <location>
        <begin position="251"/>
        <end position="284"/>
    </location>
</feature>
<evidence type="ECO:0000256" key="3">
    <source>
        <dbReference type="ARBA" id="ARBA00022679"/>
    </source>
</evidence>
<keyword evidence="3" id="KW-0808">Transferase</keyword>
<dbReference type="SUPFAM" id="SSF75217">
    <property type="entry name" value="alpha/beta knot"/>
    <property type="match status" value="1"/>
</dbReference>
<comment type="function">
    <text evidence="5">Catalyzes the formation of 2'O-methylated cytidine (Cm32) or 2'O-methylated uridine (Um32) at position 32 in tRNA.</text>
</comment>
<comment type="subcellular location">
    <subcellularLocation>
        <location evidence="5">Cytoplasm</location>
    </subcellularLocation>
</comment>
<dbReference type="Pfam" id="PF00588">
    <property type="entry name" value="SpoU_methylase"/>
    <property type="match status" value="1"/>
</dbReference>
<dbReference type="AlphaFoldDB" id="A0AAE3SV64"/>